<dbReference type="PANTHER" id="PTHR43662:SF7">
    <property type="entry name" value="DUF1996 DOMAIN-CONTAINING PROTEIN"/>
    <property type="match status" value="1"/>
</dbReference>
<dbReference type="Pfam" id="PF09362">
    <property type="entry name" value="DUF1996"/>
    <property type="match status" value="1"/>
</dbReference>
<dbReference type="EMBL" id="ML992512">
    <property type="protein sequence ID" value="KAF2220746.1"/>
    <property type="molecule type" value="Genomic_DNA"/>
</dbReference>
<feature type="compositionally biased region" description="Pro residues" evidence="1">
    <location>
        <begin position="401"/>
        <end position="436"/>
    </location>
</feature>
<feature type="chain" id="PRO_5025623053" evidence="2">
    <location>
        <begin position="21"/>
        <end position="519"/>
    </location>
</feature>
<gene>
    <name evidence="4" type="ORF">BDZ85DRAFT_298135</name>
</gene>
<evidence type="ECO:0000259" key="3">
    <source>
        <dbReference type="Pfam" id="PF09362"/>
    </source>
</evidence>
<sequence length="519" mass="55923">MVSLKSTALVATAVIGGADAFWRMPCRSRTGLARLDPLVAPGSLSDHTHAIHGGGNFGKDVKATELKASECTSCGVTQDKSAYWTPSLHFMYPNGTTVVVPQVGGMLAYYLLYGNNYDGSGKITAFPDGFQMLAGDMNLRNFSNLPVPDKPTYQWTPEESTQPALRQKAIGFNCMNYNRAPEPTLYRHFMPEKSYLDANCADGIRLELMFPSCWNGKDLDAPDHKSHVAYPSFVMTGKCPPGYDVKLPSLLYETIWNTYAFKGIDGQFMFSYGDPTGYGYHGDFMMGWDSVDFLQQAVDTCTNLSGNIQDCSIFDIQTDYSAAECKFQEPSILSDDDVAGPRDGLPVNVPIQPGPGYATKYALVGAGEATSSTGSVSIPAPSSMPELPYTPKPSSTTLPAPVSPAPSAYTPPAPVPVPAPSSSPTPSSYAPPPPVPTSATTPAPEIPIKPETAPNLPVIGTRYVTKDNEVLEIVIVQAYVTITEGQTPPAAETPVPQRKKLMRKHLGAHKRHVHHHGEA</sequence>
<evidence type="ECO:0000256" key="1">
    <source>
        <dbReference type="SAM" id="MobiDB-lite"/>
    </source>
</evidence>
<feature type="region of interest" description="Disordered" evidence="1">
    <location>
        <begin position="372"/>
        <end position="455"/>
    </location>
</feature>
<feature type="signal peptide" evidence="2">
    <location>
        <begin position="1"/>
        <end position="20"/>
    </location>
</feature>
<evidence type="ECO:0000313" key="5">
    <source>
        <dbReference type="Proteomes" id="UP000799538"/>
    </source>
</evidence>
<evidence type="ECO:0000256" key="2">
    <source>
        <dbReference type="SAM" id="SignalP"/>
    </source>
</evidence>
<feature type="domain" description="DUF1996" evidence="3">
    <location>
        <begin position="36"/>
        <end position="288"/>
    </location>
</feature>
<proteinExistence type="predicted"/>
<protein>
    <submittedName>
        <fullName evidence="4">WSC domain-containing protein</fullName>
    </submittedName>
</protein>
<dbReference type="AlphaFoldDB" id="A0A6A6G4U0"/>
<dbReference type="Proteomes" id="UP000799538">
    <property type="component" value="Unassembled WGS sequence"/>
</dbReference>
<organism evidence="4 5">
    <name type="scientific">Elsinoe ampelina</name>
    <dbReference type="NCBI Taxonomy" id="302913"/>
    <lineage>
        <taxon>Eukaryota</taxon>
        <taxon>Fungi</taxon>
        <taxon>Dikarya</taxon>
        <taxon>Ascomycota</taxon>
        <taxon>Pezizomycotina</taxon>
        <taxon>Dothideomycetes</taxon>
        <taxon>Dothideomycetidae</taxon>
        <taxon>Myriangiales</taxon>
        <taxon>Elsinoaceae</taxon>
        <taxon>Elsinoe</taxon>
    </lineage>
</organism>
<reference evidence="5" key="1">
    <citation type="journal article" date="2020" name="Stud. Mycol.">
        <title>101 Dothideomycetes genomes: A test case for predicting lifestyles and emergence of pathogens.</title>
        <authorList>
            <person name="Haridas S."/>
            <person name="Albert R."/>
            <person name="Binder M."/>
            <person name="Bloem J."/>
            <person name="LaButti K."/>
            <person name="Salamov A."/>
            <person name="Andreopoulos B."/>
            <person name="Baker S."/>
            <person name="Barry K."/>
            <person name="Bills G."/>
            <person name="Bluhm B."/>
            <person name="Cannon C."/>
            <person name="Castanera R."/>
            <person name="Culley D."/>
            <person name="Daum C."/>
            <person name="Ezra D."/>
            <person name="Gonzalez J."/>
            <person name="Henrissat B."/>
            <person name="Kuo A."/>
            <person name="Liang C."/>
            <person name="Lipzen A."/>
            <person name="Lutzoni F."/>
            <person name="Magnuson J."/>
            <person name="Mondo S."/>
            <person name="Nolan M."/>
            <person name="Ohm R."/>
            <person name="Pangilinan J."/>
            <person name="Park H.-J."/>
            <person name="Ramirez L."/>
            <person name="Alfaro M."/>
            <person name="Sun H."/>
            <person name="Tritt A."/>
            <person name="Yoshinaga Y."/>
            <person name="Zwiers L.-H."/>
            <person name="Turgeon B."/>
            <person name="Goodwin S."/>
            <person name="Spatafora J."/>
            <person name="Crous P."/>
            <person name="Grigoriev I."/>
        </authorList>
    </citation>
    <scope>NUCLEOTIDE SEQUENCE [LARGE SCALE GENOMIC DNA]</scope>
    <source>
        <strain evidence="5">CECT 20119</strain>
    </source>
</reference>
<evidence type="ECO:0000313" key="4">
    <source>
        <dbReference type="EMBL" id="KAF2220746.1"/>
    </source>
</evidence>
<dbReference type="PANTHER" id="PTHR43662">
    <property type="match status" value="1"/>
</dbReference>
<keyword evidence="2" id="KW-0732">Signal</keyword>
<name>A0A6A6G4U0_9PEZI</name>
<dbReference type="OrthoDB" id="74764at2759"/>
<accession>A0A6A6G4U0</accession>
<keyword evidence="5" id="KW-1185">Reference proteome</keyword>
<dbReference type="InterPro" id="IPR018535">
    <property type="entry name" value="DUF1996"/>
</dbReference>